<dbReference type="EMBL" id="VMBG01000001">
    <property type="protein sequence ID" value="TSJ78536.1"/>
    <property type="molecule type" value="Genomic_DNA"/>
</dbReference>
<evidence type="ECO:0000313" key="1">
    <source>
        <dbReference type="EMBL" id="TSJ78536.1"/>
    </source>
</evidence>
<dbReference type="InterPro" id="IPR008928">
    <property type="entry name" value="6-hairpin_glycosidase_sf"/>
</dbReference>
<dbReference type="SUPFAM" id="SSF48208">
    <property type="entry name" value="Six-hairpin glycosidases"/>
    <property type="match status" value="1"/>
</dbReference>
<sequence length="754" mass="83274">MTSHPTQIFLHNPQALRAEFRLDDARLLLWWSPGAGHDNDALERNYSNRDDHLDVFERIVLEDTPLDSFRSCDYDAYRVHLRYAGRDIELATVPDVPVVLLTARRGNLCVRFKSARHDRLLAANARSWAVRHEEGGRTFEFAACVGEGGGGFRHQPIFESGRAIHGRVELAEGQTLLIGVGMEGKDIAGRLDDLAARSLAEINTATDENVAKDLTEGTPVFRSAPDLDRLYEQTRRSLHGAIDDSGALRAALKDIYYLIWVRDGAFCFNSQAAAGWLHKHVAWCRYLLANPLVIGAEEPALPPGRTYGQLVAQRFGKLEEDGPYYVVWSVFTAWVQTGDPTLVTPAHLALLEETVRWTETYAFDEGRGLFRERLVDESPFIGSRDDGWDAATGDLQREGGMRFQGRQIRWAYSAYMNLLMFGTYSMLAALPSATLAAEYRAKAARLWRQLAAFLPSEGLPPAGELVLDDGSCVLAPPYIPKTACYIWAFALPGLAPLPNIDAVRLNLLRDVTARPRGHWLNAITALIAAVDPLVCDEQELIRAIHYIAAQGQRSGKYLPMPGTLPEKYDAPEGIPYDDIRPQAFSQSSYLAACTSLGVRRLPFGLAVRPTRFMEKLSAYAWGESRIDFVFGANHEGVCIDGFPLVGSLQLPAESLSPGRVVVSVGSLPASPVLARSNLALHRAIAESDAVCYDLESFGFGELVFTRRLRSLSLSPIEGSEHPESNVAIAWTEESGLHVARFEGVGRFRATAILV</sequence>
<dbReference type="AlphaFoldDB" id="A0A556QPH5"/>
<proteinExistence type="predicted"/>
<dbReference type="GO" id="GO:0005975">
    <property type="term" value="P:carbohydrate metabolic process"/>
    <property type="evidence" value="ECO:0007669"/>
    <property type="project" value="InterPro"/>
</dbReference>
<keyword evidence="2" id="KW-1185">Reference proteome</keyword>
<reference evidence="1 2" key="1">
    <citation type="submission" date="2019-07" db="EMBL/GenBank/DDBJ databases">
        <title>Description of 53C-WASEF.</title>
        <authorList>
            <person name="Pitt A."/>
            <person name="Hahn M.W."/>
        </authorList>
    </citation>
    <scope>NUCLEOTIDE SEQUENCE [LARGE SCALE GENOMIC DNA]</scope>
    <source>
        <strain evidence="1 2">53C-WASEF</strain>
    </source>
</reference>
<dbReference type="Proteomes" id="UP000315648">
    <property type="component" value="Unassembled WGS sequence"/>
</dbReference>
<evidence type="ECO:0000313" key="2">
    <source>
        <dbReference type="Proteomes" id="UP000315648"/>
    </source>
</evidence>
<name>A0A556QPH5_9BACT</name>
<accession>A0A556QPH5</accession>
<dbReference type="OrthoDB" id="9920919at2"/>
<protein>
    <submittedName>
        <fullName evidence="1">Uncharacterized protein</fullName>
    </submittedName>
</protein>
<gene>
    <name evidence="1" type="ORF">FPL22_04345</name>
</gene>
<comment type="caution">
    <text evidence="1">The sequence shown here is derived from an EMBL/GenBank/DDBJ whole genome shotgun (WGS) entry which is preliminary data.</text>
</comment>
<organism evidence="1 2">
    <name type="scientific">Rariglobus hedericola</name>
    <dbReference type="NCBI Taxonomy" id="2597822"/>
    <lineage>
        <taxon>Bacteria</taxon>
        <taxon>Pseudomonadati</taxon>
        <taxon>Verrucomicrobiota</taxon>
        <taxon>Opitutia</taxon>
        <taxon>Opitutales</taxon>
        <taxon>Opitutaceae</taxon>
        <taxon>Rariglobus</taxon>
    </lineage>
</organism>
<dbReference type="RefSeq" id="WP_144228877.1">
    <property type="nucleotide sequence ID" value="NZ_CBCRVV010000022.1"/>
</dbReference>